<proteinExistence type="predicted"/>
<accession>A0A9W6SZB0</accession>
<sequence>MSSSASITEPFIVTSLPRLPDKPTSSKICCVSNIDSPTEFEFDIGVSGSFISTYITKPSPRMTWSYALSPQSTVNAFDSININSNFDSINKENSTNSDNNIHNSINSTNDKLIAISITERKKNFIRLIKQENSFTNQFANGSKFEVSSSTSKEDGEHDDYIHNDNKSSSASLSTSLPSSSINNTSLKFSNDFKFLYCLFANGKISIFNINDLIVLENNELELNESIKHDLNMENKDLLNSSLRKFKSVLFYSFINSNNSNFNDNSNNDSFILLLVLFDEKEKLFNVKLITFDNSNLIEISNSIIQDKNLINNFKDLKFTYDQSGKLLILDNSLNLFIFSLPFTNFLKKIELNSIFSDEPSDSPIDILPVSTNRCLVSKGSLLVLIDTKFDAILSKFNFYSKSNININKELNNNNNSGNNNKENNFKQKYITLLKSPIVKGNSAKTKKTFALVLLKNPNDNYATIQQISIDVGLGKLSDVLGKGIVNSNNNSNNNKNGDDSIIRYNGTPSLITLSNVEFDNYSNSVKKINDTELNLNKELNEFITRLRKYKQEGKFDILDKELVNFLKNEEEEEVEGEGEQDIKQNGSNKKNSNSIISENEKFKLN</sequence>
<dbReference type="EMBL" id="BSXN01000936">
    <property type="protein sequence ID" value="GME70674.1"/>
    <property type="molecule type" value="Genomic_DNA"/>
</dbReference>
<feature type="region of interest" description="Disordered" evidence="1">
    <location>
        <begin position="570"/>
        <end position="605"/>
    </location>
</feature>
<gene>
    <name evidence="3" type="ORF">Cboi02_000291900</name>
</gene>
<comment type="caution">
    <text evidence="3">The sequence shown here is derived from an EMBL/GenBank/DDBJ whole genome shotgun (WGS) entry which is preliminary data.</text>
</comment>
<reference evidence="3" key="1">
    <citation type="submission" date="2023-04" db="EMBL/GenBank/DDBJ databases">
        <title>Candida boidinii NBRC 10035.</title>
        <authorList>
            <person name="Ichikawa N."/>
            <person name="Sato H."/>
            <person name="Tonouchi N."/>
        </authorList>
    </citation>
    <scope>NUCLEOTIDE SEQUENCE</scope>
    <source>
        <strain evidence="3">NBRC 10035</strain>
    </source>
</reference>
<evidence type="ECO:0000256" key="1">
    <source>
        <dbReference type="SAM" id="MobiDB-lite"/>
    </source>
</evidence>
<evidence type="ECO:0000313" key="4">
    <source>
        <dbReference type="Proteomes" id="UP001165120"/>
    </source>
</evidence>
<feature type="compositionally biased region" description="Acidic residues" evidence="1">
    <location>
        <begin position="570"/>
        <end position="579"/>
    </location>
</feature>
<name>A0A9W6SZB0_CANBO</name>
<evidence type="ECO:0000313" key="3">
    <source>
        <dbReference type="EMBL" id="GME70674.1"/>
    </source>
</evidence>
<feature type="domain" description="Utp8 beta-propeller" evidence="2">
    <location>
        <begin position="5"/>
        <end position="484"/>
    </location>
</feature>
<protein>
    <submittedName>
        <fullName evidence="3">Unnamed protein product</fullName>
    </submittedName>
</protein>
<keyword evidence="4" id="KW-1185">Reference proteome</keyword>
<evidence type="ECO:0000259" key="2">
    <source>
        <dbReference type="Pfam" id="PF10395"/>
    </source>
</evidence>
<feature type="compositionally biased region" description="Low complexity" evidence="1">
    <location>
        <begin position="587"/>
        <end position="597"/>
    </location>
</feature>
<dbReference type="Proteomes" id="UP001165120">
    <property type="component" value="Unassembled WGS sequence"/>
</dbReference>
<dbReference type="Pfam" id="PF10395">
    <property type="entry name" value="Utp8_b_propeller"/>
    <property type="match status" value="1"/>
</dbReference>
<dbReference type="InterPro" id="IPR018843">
    <property type="entry name" value="Utp8_b-prop"/>
</dbReference>
<feature type="compositionally biased region" description="Low complexity" evidence="1">
    <location>
        <begin position="167"/>
        <end position="176"/>
    </location>
</feature>
<feature type="region of interest" description="Disordered" evidence="1">
    <location>
        <begin position="145"/>
        <end position="176"/>
    </location>
</feature>
<feature type="compositionally biased region" description="Basic and acidic residues" evidence="1">
    <location>
        <begin position="151"/>
        <end position="165"/>
    </location>
</feature>
<organism evidence="3 4">
    <name type="scientific">Candida boidinii</name>
    <name type="common">Yeast</name>
    <dbReference type="NCBI Taxonomy" id="5477"/>
    <lineage>
        <taxon>Eukaryota</taxon>
        <taxon>Fungi</taxon>
        <taxon>Dikarya</taxon>
        <taxon>Ascomycota</taxon>
        <taxon>Saccharomycotina</taxon>
        <taxon>Pichiomycetes</taxon>
        <taxon>Pichiales</taxon>
        <taxon>Pichiaceae</taxon>
        <taxon>Ogataea</taxon>
        <taxon>Ogataea/Candida clade</taxon>
    </lineage>
</organism>
<dbReference type="AlphaFoldDB" id="A0A9W6SZB0"/>